<organism evidence="2">
    <name type="scientific">marine sediment metagenome</name>
    <dbReference type="NCBI Taxonomy" id="412755"/>
    <lineage>
        <taxon>unclassified sequences</taxon>
        <taxon>metagenomes</taxon>
        <taxon>ecological metagenomes</taxon>
    </lineage>
</organism>
<gene>
    <name evidence="2" type="ORF">S01H1_69812</name>
</gene>
<reference evidence="2" key="1">
    <citation type="journal article" date="2014" name="Front. Microbiol.">
        <title>High frequency of phylogenetically diverse reductive dehalogenase-homologous genes in deep subseafloor sedimentary metagenomes.</title>
        <authorList>
            <person name="Kawai M."/>
            <person name="Futagami T."/>
            <person name="Toyoda A."/>
            <person name="Takaki Y."/>
            <person name="Nishi S."/>
            <person name="Hori S."/>
            <person name="Arai W."/>
            <person name="Tsubouchi T."/>
            <person name="Morono Y."/>
            <person name="Uchiyama I."/>
            <person name="Ito T."/>
            <person name="Fujiyama A."/>
            <person name="Inagaki F."/>
            <person name="Takami H."/>
        </authorList>
    </citation>
    <scope>NUCLEOTIDE SEQUENCE</scope>
    <source>
        <strain evidence="2">Expedition CK06-06</strain>
    </source>
</reference>
<protein>
    <submittedName>
        <fullName evidence="2">Uncharacterized protein</fullName>
    </submittedName>
</protein>
<sequence length="142" mass="16659">MNLNLYNTTDYERKRDWTLGENKPNSNPNKPNLRKAKMNVNLYVIEDYRKKDDFAVRINKPNFRKAQNERKRLCHKRFMKMKPPSGPKKTNPIQTQPVVSLSNLFQMPTNPLKEREEKRASGTFSGSQLPERIYYMGNPGLA</sequence>
<proteinExistence type="predicted"/>
<feature type="compositionally biased region" description="Polar residues" evidence="1">
    <location>
        <begin position="91"/>
        <end position="105"/>
    </location>
</feature>
<evidence type="ECO:0000313" key="2">
    <source>
        <dbReference type="EMBL" id="GAG29113.1"/>
    </source>
</evidence>
<feature type="region of interest" description="Disordered" evidence="1">
    <location>
        <begin position="77"/>
        <end position="105"/>
    </location>
</feature>
<dbReference type="AlphaFoldDB" id="X0WXE9"/>
<evidence type="ECO:0000256" key="1">
    <source>
        <dbReference type="SAM" id="MobiDB-lite"/>
    </source>
</evidence>
<dbReference type="EMBL" id="BARS01046372">
    <property type="protein sequence ID" value="GAG29113.1"/>
    <property type="molecule type" value="Genomic_DNA"/>
</dbReference>
<name>X0WXE9_9ZZZZ</name>
<accession>X0WXE9</accession>
<comment type="caution">
    <text evidence="2">The sequence shown here is derived from an EMBL/GenBank/DDBJ whole genome shotgun (WGS) entry which is preliminary data.</text>
</comment>